<comment type="caution">
    <text evidence="2">The sequence shown here is derived from an EMBL/GenBank/DDBJ whole genome shotgun (WGS) entry which is preliminary data.</text>
</comment>
<sequence length="442" mass="50920">MPHPHASIVNAFRRASASTIHCRPSKVLDDSGKVDVSIPPVGRSGRPGGNPDATLLALPTEMLGQILHHVAYKDVCAMRTSCREAERKLTEGDILRDWLRCNFDASFLILYPPPERVTFAYLSSMQKRYAIAADTAGLYIEYIERHIVRHSLIGLSPYLRDVKLREDFREVAILMQDRMLPMLLTLQHYLETCAKLYIDEGLCTTPRLLELSAAEQHYLKQERRKCRIEQEIKTLESYEPDHLLDVYNLWLFLTWTHNQLIEPPSYEGNFSRALHWKDVPLSSGSLDFMIVFGNLNALGHLMRIRAYRERQKAVKEWLRVLDPATCYPWRKNWARFSLEYGKDMSEEEGKRVIKIRPRNGEVFLNNARAVLIRQGFLHEEGSTEVGTAQQCTEFLCHIAGYDVLHILPSHRPAKIVDEDTEWCMVCEERHLATDCPTAYVPG</sequence>
<name>A0AAN7W4G7_9PEZI</name>
<dbReference type="InterPro" id="IPR001810">
    <property type="entry name" value="F-box_dom"/>
</dbReference>
<reference evidence="2" key="1">
    <citation type="submission" date="2023-08" db="EMBL/GenBank/DDBJ databases">
        <title>Black Yeasts Isolated from many extreme environments.</title>
        <authorList>
            <person name="Coleine C."/>
            <person name="Stajich J.E."/>
            <person name="Selbmann L."/>
        </authorList>
    </citation>
    <scope>NUCLEOTIDE SEQUENCE</scope>
    <source>
        <strain evidence="2">CCFEE 5810</strain>
    </source>
</reference>
<accession>A0AAN7W4G7</accession>
<protein>
    <recommendedName>
        <fullName evidence="1">F-box domain-containing protein</fullName>
    </recommendedName>
</protein>
<evidence type="ECO:0000313" key="2">
    <source>
        <dbReference type="EMBL" id="KAK5699930.1"/>
    </source>
</evidence>
<organism evidence="2 3">
    <name type="scientific">Elasticomyces elasticus</name>
    <dbReference type="NCBI Taxonomy" id="574655"/>
    <lineage>
        <taxon>Eukaryota</taxon>
        <taxon>Fungi</taxon>
        <taxon>Dikarya</taxon>
        <taxon>Ascomycota</taxon>
        <taxon>Pezizomycotina</taxon>
        <taxon>Dothideomycetes</taxon>
        <taxon>Dothideomycetidae</taxon>
        <taxon>Mycosphaerellales</taxon>
        <taxon>Teratosphaeriaceae</taxon>
        <taxon>Elasticomyces</taxon>
    </lineage>
</organism>
<dbReference type="AlphaFoldDB" id="A0AAN7W4G7"/>
<evidence type="ECO:0000259" key="1">
    <source>
        <dbReference type="PROSITE" id="PS50181"/>
    </source>
</evidence>
<proteinExistence type="predicted"/>
<feature type="domain" description="F-box" evidence="1">
    <location>
        <begin position="52"/>
        <end position="101"/>
    </location>
</feature>
<dbReference type="EMBL" id="JAVRQU010000008">
    <property type="protein sequence ID" value="KAK5699930.1"/>
    <property type="molecule type" value="Genomic_DNA"/>
</dbReference>
<dbReference type="PROSITE" id="PS50181">
    <property type="entry name" value="FBOX"/>
    <property type="match status" value="1"/>
</dbReference>
<evidence type="ECO:0000313" key="3">
    <source>
        <dbReference type="Proteomes" id="UP001310594"/>
    </source>
</evidence>
<dbReference type="Proteomes" id="UP001310594">
    <property type="component" value="Unassembled WGS sequence"/>
</dbReference>
<gene>
    <name evidence="2" type="ORF">LTR97_006064</name>
</gene>